<accession>A0A8S8ZFS2</accession>
<feature type="compositionally biased region" description="Basic and acidic residues" evidence="1">
    <location>
        <begin position="1"/>
        <end position="16"/>
    </location>
</feature>
<protein>
    <submittedName>
        <fullName evidence="2">Uncharacterized protein</fullName>
    </submittedName>
</protein>
<dbReference type="AlphaFoldDB" id="A0A8S8ZFS2"/>
<evidence type="ECO:0000313" key="3">
    <source>
        <dbReference type="Proteomes" id="UP000433876"/>
    </source>
</evidence>
<reference evidence="2 3" key="1">
    <citation type="submission" date="2017-07" db="EMBL/GenBank/DDBJ databases">
        <title>Genome sequence of the Sordaria macrospora wild type strain R19027.</title>
        <authorList>
            <person name="Nowrousian M."/>
            <person name="Teichert I."/>
            <person name="Kueck U."/>
        </authorList>
    </citation>
    <scope>NUCLEOTIDE SEQUENCE [LARGE SCALE GENOMIC DNA]</scope>
    <source>
        <strain evidence="2 3">R19027</strain>
        <tissue evidence="2">Mycelium</tissue>
    </source>
</reference>
<comment type="caution">
    <text evidence="2">The sequence shown here is derived from an EMBL/GenBank/DDBJ whole genome shotgun (WGS) entry which is preliminary data.</text>
</comment>
<evidence type="ECO:0000256" key="1">
    <source>
        <dbReference type="SAM" id="MobiDB-lite"/>
    </source>
</evidence>
<organism evidence="2 3">
    <name type="scientific">Sordaria macrospora</name>
    <dbReference type="NCBI Taxonomy" id="5147"/>
    <lineage>
        <taxon>Eukaryota</taxon>
        <taxon>Fungi</taxon>
        <taxon>Dikarya</taxon>
        <taxon>Ascomycota</taxon>
        <taxon>Pezizomycotina</taxon>
        <taxon>Sordariomycetes</taxon>
        <taxon>Sordariomycetidae</taxon>
        <taxon>Sordariales</taxon>
        <taxon>Sordariaceae</taxon>
        <taxon>Sordaria</taxon>
    </lineage>
</organism>
<dbReference type="VEuPathDB" id="FungiDB:SMAC_09484"/>
<evidence type="ECO:0000313" key="2">
    <source>
        <dbReference type="EMBL" id="KAA8624123.1"/>
    </source>
</evidence>
<gene>
    <name evidence="2" type="ORF">SMACR_09484</name>
</gene>
<dbReference type="Proteomes" id="UP000433876">
    <property type="component" value="Unassembled WGS sequence"/>
</dbReference>
<proteinExistence type="predicted"/>
<name>A0A8S8ZFS2_SORMA</name>
<dbReference type="EMBL" id="NMPR01000257">
    <property type="protein sequence ID" value="KAA8624123.1"/>
    <property type="molecule type" value="Genomic_DNA"/>
</dbReference>
<feature type="region of interest" description="Disordered" evidence="1">
    <location>
        <begin position="1"/>
        <end position="26"/>
    </location>
</feature>
<sequence length="192" mass="21476">MSEGSESRRTREEAAAQRKAALKRRKKGSPYYFRGAVRIAPDKEMALQEYIGSRKAGIKEGLPRPLVTASSASNSYHNLPVPFGYYFVTLLFYPSDNTPVLVTIRHTPSIVNTILEAIKEAIEELAILEMRVATRPSDTVSTGARMEATVIIFSDAKGVLQATKAEKFLKRMKHTGHAIIHFSELLREIPWT</sequence>